<accession>A0A074Y554</accession>
<dbReference type="OrthoDB" id="4074965at2759"/>
<dbReference type="EMBL" id="KL584782">
    <property type="protein sequence ID" value="KEQ91069.1"/>
    <property type="molecule type" value="Genomic_DNA"/>
</dbReference>
<dbReference type="HOGENOM" id="CLU_079951_1_1_1"/>
<dbReference type="AlphaFoldDB" id="A0A074Y554"/>
<keyword evidence="1" id="KW-0472">Membrane</keyword>
<proteinExistence type="predicted"/>
<keyword evidence="3" id="KW-1185">Reference proteome</keyword>
<evidence type="ECO:0000313" key="2">
    <source>
        <dbReference type="EMBL" id="KEQ91069.1"/>
    </source>
</evidence>
<protein>
    <recommendedName>
        <fullName evidence="4">MARVEL domain-containing protein</fullName>
    </recommendedName>
</protein>
<dbReference type="InParanoid" id="A0A074Y554"/>
<evidence type="ECO:0000313" key="3">
    <source>
        <dbReference type="Proteomes" id="UP000030641"/>
    </source>
</evidence>
<organism evidence="2 3">
    <name type="scientific">Aureobasidium subglaciale (strain EXF-2481)</name>
    <name type="common">Aureobasidium pullulans var. subglaciale</name>
    <dbReference type="NCBI Taxonomy" id="1043005"/>
    <lineage>
        <taxon>Eukaryota</taxon>
        <taxon>Fungi</taxon>
        <taxon>Dikarya</taxon>
        <taxon>Ascomycota</taxon>
        <taxon>Pezizomycotina</taxon>
        <taxon>Dothideomycetes</taxon>
        <taxon>Dothideomycetidae</taxon>
        <taxon>Dothideales</taxon>
        <taxon>Saccotheciaceae</taxon>
        <taxon>Aureobasidium</taxon>
    </lineage>
</organism>
<gene>
    <name evidence="2" type="ORF">AUEXF2481DRAFT_44470</name>
</gene>
<evidence type="ECO:0000256" key="1">
    <source>
        <dbReference type="SAM" id="Phobius"/>
    </source>
</evidence>
<evidence type="ECO:0008006" key="4">
    <source>
        <dbReference type="Google" id="ProtNLM"/>
    </source>
</evidence>
<feature type="transmembrane region" description="Helical" evidence="1">
    <location>
        <begin position="80"/>
        <end position="105"/>
    </location>
</feature>
<dbReference type="PANTHER" id="PTHR39608:SF1">
    <property type="entry name" value="INTEGRAL MEMBRANE PROTEIN (AFU_ORTHOLOGUE AFUA_5G08640)"/>
    <property type="match status" value="1"/>
</dbReference>
<dbReference type="Proteomes" id="UP000030641">
    <property type="component" value="Unassembled WGS sequence"/>
</dbReference>
<feature type="transmembrane region" description="Helical" evidence="1">
    <location>
        <begin position="45"/>
        <end position="68"/>
    </location>
</feature>
<reference evidence="2 3" key="1">
    <citation type="journal article" date="2014" name="BMC Genomics">
        <title>Genome sequencing of four Aureobasidium pullulans varieties: biotechnological potential, stress tolerance, and description of new species.</title>
        <authorList>
            <person name="Gostin Ar C."/>
            <person name="Ohm R.A."/>
            <person name="Kogej T."/>
            <person name="Sonjak S."/>
            <person name="Turk M."/>
            <person name="Zajc J."/>
            <person name="Zalar P."/>
            <person name="Grube M."/>
            <person name="Sun H."/>
            <person name="Han J."/>
            <person name="Sharma A."/>
            <person name="Chiniquy J."/>
            <person name="Ngan C.Y."/>
            <person name="Lipzen A."/>
            <person name="Barry K."/>
            <person name="Grigoriev I.V."/>
            <person name="Gunde-Cimerman N."/>
        </authorList>
    </citation>
    <scope>NUCLEOTIDE SEQUENCE [LARGE SCALE GENOMIC DNA]</scope>
    <source>
        <strain evidence="2 3">EXF-2481</strain>
    </source>
</reference>
<dbReference type="PANTHER" id="PTHR39608">
    <property type="entry name" value="INTEGRAL MEMBRANE PROTEIN (AFU_ORTHOLOGUE AFUA_5G08640)"/>
    <property type="match status" value="1"/>
</dbReference>
<feature type="transmembrane region" description="Helical" evidence="1">
    <location>
        <begin position="138"/>
        <end position="156"/>
    </location>
</feature>
<feature type="transmembrane region" description="Helical" evidence="1">
    <location>
        <begin position="12"/>
        <end position="33"/>
    </location>
</feature>
<keyword evidence="1" id="KW-1133">Transmembrane helix</keyword>
<dbReference type="GeneID" id="25367685"/>
<sequence length="171" mass="18995">MGIGSKIASIVFRANELFSAAIVVGILGHFLSIVDDANGSANGKVVYAMVIASLALLFSIVLMVPLWCTFRAFPLDFIMFLCWMVAFALLVNLTGTNACSSNWYYSYWGYNWGRYYRTPVVTSASVINNAGCADWRCVLAFSFISSMFWLASSLLVRHSTEYLINNAEFTI</sequence>
<keyword evidence="1" id="KW-0812">Transmembrane</keyword>
<dbReference type="OMA" id="RFCYLIN"/>
<dbReference type="RefSeq" id="XP_013339554.1">
    <property type="nucleotide sequence ID" value="XM_013484100.1"/>
</dbReference>
<name>A0A074Y554_AURSE</name>